<feature type="domain" description="AB hydrolase-1" evidence="5">
    <location>
        <begin position="184"/>
        <end position="365"/>
    </location>
</feature>
<evidence type="ECO:0000259" key="5">
    <source>
        <dbReference type="Pfam" id="PF00561"/>
    </source>
</evidence>
<dbReference type="PANTHER" id="PTHR15913">
    <property type="entry name" value="ACID CLUSTER PROTEIN 33"/>
    <property type="match status" value="1"/>
</dbReference>
<name>A0A1Y5P2W9_9MICO</name>
<proteinExistence type="predicted"/>
<dbReference type="EMBL" id="FLQR01000007">
    <property type="protein sequence ID" value="SBS73007.1"/>
    <property type="molecule type" value="Genomic_DNA"/>
</dbReference>
<dbReference type="PANTHER" id="PTHR15913:SF0">
    <property type="entry name" value="MASPARDIN"/>
    <property type="match status" value="1"/>
</dbReference>
<evidence type="ECO:0000256" key="1">
    <source>
        <dbReference type="ARBA" id="ARBA00004496"/>
    </source>
</evidence>
<evidence type="ECO:0000256" key="4">
    <source>
        <dbReference type="SAM" id="MobiDB-lite"/>
    </source>
</evidence>
<evidence type="ECO:0000256" key="3">
    <source>
        <dbReference type="ARBA" id="ARBA00022490"/>
    </source>
</evidence>
<dbReference type="Pfam" id="PF00561">
    <property type="entry name" value="Abhydrolase_1"/>
    <property type="match status" value="1"/>
</dbReference>
<reference evidence="6" key="1">
    <citation type="submission" date="2016-03" db="EMBL/GenBank/DDBJ databases">
        <authorList>
            <person name="Ploux O."/>
        </authorList>
    </citation>
    <scope>NUCLEOTIDE SEQUENCE</scope>
    <source>
        <strain evidence="6">UC1</strain>
    </source>
</reference>
<dbReference type="AlphaFoldDB" id="A0A1Y5P2W9"/>
<sequence>MGDVRIGVRYALNLSRDPDLAEAPGTLTRDLPPEGSVTAQRTATTTPKCDHTGLSVVPAPLDPAGRVQEAGLSTPQPAHRQVLNGPVDDSPVVRGIQVALMEADALEDLSNQFAAFKRDYPYRDIFCDGRRWRYRIGGAPDGPPVLVLTGATTVPDPLFVIIADLGQQYRVIAPAYPPASRITDLIDGIAALLDAEHVTTVHMVGSSFGGYLAQSLLRAYPERVDKLVLAQTGVRHFAGSGAMTMLRRLLGVAPTRVVKAFTWRTWQLLLTDLGEDGPFWTALLRDILDRQLTKTQLLAVMAAIADFTAHHRPLPGSTVASGPVLVLASEHDRAFARQASEMRAVYPHATFRTLVGAGHGALFTHTDEYIAEVRVFLKAPESTELRP</sequence>
<keyword evidence="3" id="KW-0963">Cytoplasm</keyword>
<dbReference type="GO" id="GO:0003824">
    <property type="term" value="F:catalytic activity"/>
    <property type="evidence" value="ECO:0007669"/>
    <property type="project" value="UniProtKB-ARBA"/>
</dbReference>
<comment type="subcellular location">
    <subcellularLocation>
        <location evidence="1">Cytoplasm</location>
    </subcellularLocation>
</comment>
<dbReference type="InterPro" id="IPR029058">
    <property type="entry name" value="AB_hydrolase_fold"/>
</dbReference>
<feature type="region of interest" description="Disordered" evidence="4">
    <location>
        <begin position="65"/>
        <end position="86"/>
    </location>
</feature>
<organism evidence="6">
    <name type="scientific">uncultured Microbacterium sp</name>
    <dbReference type="NCBI Taxonomy" id="191216"/>
    <lineage>
        <taxon>Bacteria</taxon>
        <taxon>Bacillati</taxon>
        <taxon>Actinomycetota</taxon>
        <taxon>Actinomycetes</taxon>
        <taxon>Micrococcales</taxon>
        <taxon>Microbacteriaceae</taxon>
        <taxon>Microbacterium</taxon>
        <taxon>environmental samples</taxon>
    </lineage>
</organism>
<dbReference type="Gene3D" id="3.40.50.1820">
    <property type="entry name" value="alpha/beta hydrolase"/>
    <property type="match status" value="1"/>
</dbReference>
<dbReference type="SUPFAM" id="SSF53474">
    <property type="entry name" value="alpha/beta-Hydrolases"/>
    <property type="match status" value="1"/>
</dbReference>
<evidence type="ECO:0000256" key="2">
    <source>
        <dbReference type="ARBA" id="ARBA00020148"/>
    </source>
</evidence>
<dbReference type="GO" id="GO:0005737">
    <property type="term" value="C:cytoplasm"/>
    <property type="evidence" value="ECO:0007669"/>
    <property type="project" value="UniProtKB-SubCell"/>
</dbReference>
<accession>A0A1Y5P2W9</accession>
<evidence type="ECO:0000313" key="6">
    <source>
        <dbReference type="EMBL" id="SBS73007.1"/>
    </source>
</evidence>
<dbReference type="InterPro" id="IPR000073">
    <property type="entry name" value="AB_hydrolase_1"/>
</dbReference>
<gene>
    <name evidence="6" type="ORF">MIPYR_30350</name>
</gene>
<protein>
    <recommendedName>
        <fullName evidence="2">Maspardin</fullName>
    </recommendedName>
</protein>
<dbReference type="InterPro" id="IPR026151">
    <property type="entry name" value="Maspardin"/>
</dbReference>